<accession>A0ABP4H0J7</accession>
<dbReference type="SMART" id="SM00421">
    <property type="entry name" value="HTH_LUXR"/>
    <property type="match status" value="1"/>
</dbReference>
<dbReference type="PANTHER" id="PTHR44688">
    <property type="entry name" value="DNA-BINDING TRANSCRIPTIONAL ACTIVATOR DEVR_DOSR"/>
    <property type="match status" value="1"/>
</dbReference>
<evidence type="ECO:0000256" key="1">
    <source>
        <dbReference type="ARBA" id="ARBA00023015"/>
    </source>
</evidence>
<evidence type="ECO:0000313" key="5">
    <source>
        <dbReference type="EMBL" id="GAA1246372.1"/>
    </source>
</evidence>
<name>A0ABP4H0J7_9ACTN</name>
<reference evidence="6" key="1">
    <citation type="journal article" date="2019" name="Int. J. Syst. Evol. Microbiol.">
        <title>The Global Catalogue of Microorganisms (GCM) 10K type strain sequencing project: providing services to taxonomists for standard genome sequencing and annotation.</title>
        <authorList>
            <consortium name="The Broad Institute Genomics Platform"/>
            <consortium name="The Broad Institute Genome Sequencing Center for Infectious Disease"/>
            <person name="Wu L."/>
            <person name="Ma J."/>
        </authorList>
    </citation>
    <scope>NUCLEOTIDE SEQUENCE [LARGE SCALE GENOMIC DNA]</scope>
    <source>
        <strain evidence="6">JCM 13004</strain>
    </source>
</reference>
<gene>
    <name evidence="5" type="ORF">GCM10009665_41560</name>
</gene>
<dbReference type="PRINTS" id="PR00038">
    <property type="entry name" value="HTHLUXR"/>
</dbReference>
<keyword evidence="2" id="KW-0238">DNA-binding</keyword>
<dbReference type="Pfam" id="PF00196">
    <property type="entry name" value="GerE"/>
    <property type="match status" value="1"/>
</dbReference>
<organism evidence="5 6">
    <name type="scientific">Kitasatospora nipponensis</name>
    <dbReference type="NCBI Taxonomy" id="258049"/>
    <lineage>
        <taxon>Bacteria</taxon>
        <taxon>Bacillati</taxon>
        <taxon>Actinomycetota</taxon>
        <taxon>Actinomycetes</taxon>
        <taxon>Kitasatosporales</taxon>
        <taxon>Streptomycetaceae</taxon>
        <taxon>Kitasatospora</taxon>
    </lineage>
</organism>
<proteinExistence type="predicted"/>
<sequence length="207" mass="22269">MDNLLPVSVLALDPVLDAGAKSTLYGSPDIAMVLPHEPARVAVVIVDRVDDQVLHLVGTARGEAHHPEVVLVATELAPIEARRAIAVGARGLLRRREASMERLVRTVLAAAGGDCTVPTDLLDPLLDHRTDGRPAVAARPPWSGPGLSDRERAVLRLVADGRETGEIAQELSYSVRTVTSVVRDITQRFRLRNRAHAVAYALRGGLL</sequence>
<comment type="caution">
    <text evidence="5">The sequence shown here is derived from an EMBL/GenBank/DDBJ whole genome shotgun (WGS) entry which is preliminary data.</text>
</comment>
<dbReference type="SUPFAM" id="SSF46894">
    <property type="entry name" value="C-terminal effector domain of the bipartite response regulators"/>
    <property type="match status" value="1"/>
</dbReference>
<feature type="domain" description="HTH luxR-type" evidence="4">
    <location>
        <begin position="140"/>
        <end position="205"/>
    </location>
</feature>
<dbReference type="Proteomes" id="UP001500037">
    <property type="component" value="Unassembled WGS sequence"/>
</dbReference>
<evidence type="ECO:0000256" key="2">
    <source>
        <dbReference type="ARBA" id="ARBA00023125"/>
    </source>
</evidence>
<evidence type="ECO:0000256" key="3">
    <source>
        <dbReference type="ARBA" id="ARBA00023163"/>
    </source>
</evidence>
<keyword evidence="6" id="KW-1185">Reference proteome</keyword>
<evidence type="ECO:0000313" key="6">
    <source>
        <dbReference type="Proteomes" id="UP001500037"/>
    </source>
</evidence>
<dbReference type="InterPro" id="IPR000792">
    <property type="entry name" value="Tscrpt_reg_LuxR_C"/>
</dbReference>
<dbReference type="InterPro" id="IPR016032">
    <property type="entry name" value="Sig_transdc_resp-reg_C-effctor"/>
</dbReference>
<dbReference type="PROSITE" id="PS50043">
    <property type="entry name" value="HTH_LUXR_2"/>
    <property type="match status" value="1"/>
</dbReference>
<dbReference type="PANTHER" id="PTHR44688:SF16">
    <property type="entry name" value="DNA-BINDING TRANSCRIPTIONAL ACTIVATOR DEVR_DOSR"/>
    <property type="match status" value="1"/>
</dbReference>
<dbReference type="EMBL" id="BAAALF010000075">
    <property type="protein sequence ID" value="GAA1246372.1"/>
    <property type="molecule type" value="Genomic_DNA"/>
</dbReference>
<dbReference type="RefSeq" id="WP_344443320.1">
    <property type="nucleotide sequence ID" value="NZ_BAAALF010000075.1"/>
</dbReference>
<keyword evidence="1" id="KW-0805">Transcription regulation</keyword>
<keyword evidence="3" id="KW-0804">Transcription</keyword>
<dbReference type="Gene3D" id="3.40.50.2300">
    <property type="match status" value="1"/>
</dbReference>
<protein>
    <submittedName>
        <fullName evidence="5">LuxR C-terminal-related transcriptional regulator</fullName>
    </submittedName>
</protein>
<dbReference type="CDD" id="cd06170">
    <property type="entry name" value="LuxR_C_like"/>
    <property type="match status" value="1"/>
</dbReference>
<evidence type="ECO:0000259" key="4">
    <source>
        <dbReference type="PROSITE" id="PS50043"/>
    </source>
</evidence>